<keyword evidence="2" id="KW-0805">Transcription regulation</keyword>
<sequence length="331" mass="36559">MKKKRPVLQDVADQVGVTKMTVSRYLRNPDQVSAALRQKIAIALDELGYIPNRAPDILSNATSRAIGVLLPSLTNQVFAEVLRGIESVTDAHNYQTMLAHYDYLPEREEERLTSLLSYNIDGLILSERTHTARTRKMIEVAGIPVVELMDCVSPCIDMAVGFDNHQAARQMTQQIIAQGYRHVVYLGARLDERTLIKQQGYEQAMREAGLQPRSIMTNRASSYSGGGEMLRQAQRDYPQIDSVFCTNDDLAIGAAFECQRQGLSIPQDMAIAGFHGHDIGQVMMPKLASVLTPRETMGQIGAERLLARLRGETVSPAMVDVGFTIIPGGSI</sequence>
<dbReference type="PANTHER" id="PTHR30146">
    <property type="entry name" value="LACI-RELATED TRANSCRIPTIONAL REPRESSOR"/>
    <property type="match status" value="1"/>
</dbReference>
<evidence type="ECO:0000313" key="8">
    <source>
        <dbReference type="Proteomes" id="UP000307968"/>
    </source>
</evidence>
<evidence type="ECO:0000259" key="5">
    <source>
        <dbReference type="PROSITE" id="PS50932"/>
    </source>
</evidence>
<dbReference type="EMBL" id="LR590463">
    <property type="protein sequence ID" value="VTP68289.1"/>
    <property type="molecule type" value="Genomic_DNA"/>
</dbReference>
<dbReference type="PROSITE" id="PS50943">
    <property type="entry name" value="HTH_CROC1"/>
    <property type="match status" value="1"/>
</dbReference>
<dbReference type="SUPFAM" id="SSF47413">
    <property type="entry name" value="lambda repressor-like DNA-binding domains"/>
    <property type="match status" value="1"/>
</dbReference>
<organism evidence="7 8">
    <name type="scientific">Serratia rubidaea</name>
    <name type="common">Serratia marinorubra</name>
    <dbReference type="NCBI Taxonomy" id="61652"/>
    <lineage>
        <taxon>Bacteria</taxon>
        <taxon>Pseudomonadati</taxon>
        <taxon>Pseudomonadota</taxon>
        <taxon>Gammaproteobacteria</taxon>
        <taxon>Enterobacterales</taxon>
        <taxon>Yersiniaceae</taxon>
        <taxon>Serratia</taxon>
    </lineage>
</organism>
<dbReference type="PROSITE" id="PS00356">
    <property type="entry name" value="HTH_LACI_1"/>
    <property type="match status" value="1"/>
</dbReference>
<dbReference type="InterPro" id="IPR001761">
    <property type="entry name" value="Peripla_BP/Lac1_sug-bd_dom"/>
</dbReference>
<accession>A0A4U9HZW9</accession>
<evidence type="ECO:0000256" key="2">
    <source>
        <dbReference type="ARBA" id="ARBA00023015"/>
    </source>
</evidence>
<feature type="domain" description="HTH lacI-type" evidence="5">
    <location>
        <begin position="6"/>
        <end position="60"/>
    </location>
</feature>
<dbReference type="InterPro" id="IPR000843">
    <property type="entry name" value="HTH_LacI"/>
</dbReference>
<dbReference type="InterPro" id="IPR001387">
    <property type="entry name" value="Cro/C1-type_HTH"/>
</dbReference>
<dbReference type="Pfam" id="PF00532">
    <property type="entry name" value="Peripla_BP_1"/>
    <property type="match status" value="1"/>
</dbReference>
<keyword evidence="3" id="KW-0238">DNA-binding</keyword>
<dbReference type="AlphaFoldDB" id="A0A4U9HZW9"/>
<dbReference type="GeneID" id="61763247"/>
<dbReference type="RefSeq" id="WP_054305737.1">
    <property type="nucleotide sequence ID" value="NZ_CAMIPJ010000010.1"/>
</dbReference>
<feature type="domain" description="HTH cro/C1-type" evidence="6">
    <location>
        <begin position="8"/>
        <end position="50"/>
    </location>
</feature>
<evidence type="ECO:0000313" key="7">
    <source>
        <dbReference type="EMBL" id="VTP68289.1"/>
    </source>
</evidence>
<dbReference type="NCBIfam" id="NF011563">
    <property type="entry name" value="PRK14987.1"/>
    <property type="match status" value="1"/>
</dbReference>
<dbReference type="InterPro" id="IPR028082">
    <property type="entry name" value="Peripla_BP_I"/>
</dbReference>
<dbReference type="PROSITE" id="PS50932">
    <property type="entry name" value="HTH_LACI_2"/>
    <property type="match status" value="1"/>
</dbReference>
<dbReference type="Proteomes" id="UP000307968">
    <property type="component" value="Chromosome"/>
</dbReference>
<reference evidence="7 8" key="1">
    <citation type="submission" date="2019-05" db="EMBL/GenBank/DDBJ databases">
        <authorList>
            <consortium name="Pathogen Informatics"/>
        </authorList>
    </citation>
    <scope>NUCLEOTIDE SEQUENCE [LARGE SCALE GENOMIC DNA]</scope>
    <source>
        <strain evidence="7 8">NCTC12971</strain>
    </source>
</reference>
<name>A0A4U9HZW9_SERRU</name>
<dbReference type="CDD" id="cd01392">
    <property type="entry name" value="HTH_LacI"/>
    <property type="match status" value="1"/>
</dbReference>
<dbReference type="PANTHER" id="PTHR30146:SF2">
    <property type="entry name" value="HTH-TYPE TRANSCRIPTIONAL REGULATOR GNTR"/>
    <property type="match status" value="1"/>
</dbReference>
<dbReference type="GO" id="GO:0005737">
    <property type="term" value="C:cytoplasm"/>
    <property type="evidence" value="ECO:0007669"/>
    <property type="project" value="UniProtKB-ARBA"/>
</dbReference>
<evidence type="ECO:0000256" key="4">
    <source>
        <dbReference type="ARBA" id="ARBA00023163"/>
    </source>
</evidence>
<gene>
    <name evidence="7" type="primary">gntR_2</name>
    <name evidence="7" type="ORF">NCTC12971_05546</name>
</gene>
<keyword evidence="4" id="KW-0804">Transcription</keyword>
<protein>
    <submittedName>
        <fullName evidence="7">Gluconate utilization system GNT-I transcriptional repressor</fullName>
    </submittedName>
</protein>
<dbReference type="GO" id="GO:0003700">
    <property type="term" value="F:DNA-binding transcription factor activity"/>
    <property type="evidence" value="ECO:0007669"/>
    <property type="project" value="TreeGrafter"/>
</dbReference>
<dbReference type="InterPro" id="IPR010982">
    <property type="entry name" value="Lambda_DNA-bd_dom_sf"/>
</dbReference>
<dbReference type="GO" id="GO:0000976">
    <property type="term" value="F:transcription cis-regulatory region binding"/>
    <property type="evidence" value="ECO:0007669"/>
    <property type="project" value="TreeGrafter"/>
</dbReference>
<dbReference type="SMART" id="SM00354">
    <property type="entry name" value="HTH_LACI"/>
    <property type="match status" value="1"/>
</dbReference>
<evidence type="ECO:0000256" key="3">
    <source>
        <dbReference type="ARBA" id="ARBA00023125"/>
    </source>
</evidence>
<proteinExistence type="predicted"/>
<dbReference type="Gene3D" id="1.10.260.40">
    <property type="entry name" value="lambda repressor-like DNA-binding domains"/>
    <property type="match status" value="1"/>
</dbReference>
<dbReference type="SUPFAM" id="SSF53822">
    <property type="entry name" value="Periplasmic binding protein-like I"/>
    <property type="match status" value="1"/>
</dbReference>
<keyword evidence="1" id="KW-0678">Repressor</keyword>
<dbReference type="CDD" id="cd01575">
    <property type="entry name" value="PBP1_GntR"/>
    <property type="match status" value="1"/>
</dbReference>
<evidence type="ECO:0000256" key="1">
    <source>
        <dbReference type="ARBA" id="ARBA00022491"/>
    </source>
</evidence>
<dbReference type="Gene3D" id="3.40.50.2300">
    <property type="match status" value="2"/>
</dbReference>
<dbReference type="FunFam" id="1.10.260.40:FF:000012">
    <property type="entry name" value="HTH-type transcriptional regulator GntR"/>
    <property type="match status" value="1"/>
</dbReference>
<dbReference type="Pfam" id="PF00356">
    <property type="entry name" value="LacI"/>
    <property type="match status" value="1"/>
</dbReference>
<evidence type="ECO:0000259" key="6">
    <source>
        <dbReference type="PROSITE" id="PS50943"/>
    </source>
</evidence>